<protein>
    <recommendedName>
        <fullName evidence="4">Integral membrane protein</fullName>
    </recommendedName>
</protein>
<keyword evidence="1" id="KW-0472">Membrane</keyword>
<dbReference type="Proteomes" id="UP000065151">
    <property type="component" value="Chromosome"/>
</dbReference>
<keyword evidence="1" id="KW-1133">Transmembrane helix</keyword>
<dbReference type="STRING" id="121292.AU252_12340"/>
<feature type="transmembrane region" description="Helical" evidence="1">
    <location>
        <begin position="108"/>
        <end position="125"/>
    </location>
</feature>
<proteinExistence type="predicted"/>
<keyword evidence="1" id="KW-0812">Transmembrane</keyword>
<feature type="transmembrane region" description="Helical" evidence="1">
    <location>
        <begin position="83"/>
        <end position="102"/>
    </location>
</feature>
<reference evidence="2 3" key="1">
    <citation type="submission" date="2015-12" db="EMBL/GenBank/DDBJ databases">
        <authorList>
            <person name="Shamseldin A."/>
            <person name="Moawad H."/>
            <person name="Abd El-Rahim W.M."/>
            <person name="Sadowsky M.J."/>
        </authorList>
    </citation>
    <scope>NUCLEOTIDE SEQUENCE [LARGE SCALE GENOMIC DNA]</scope>
    <source>
        <strain evidence="2 3">Ar51</strain>
    </source>
</reference>
<accession>A0A0U3Q9H3</accession>
<dbReference type="EMBL" id="CP013747">
    <property type="protein sequence ID" value="ALV41850.1"/>
    <property type="molecule type" value="Genomic_DNA"/>
</dbReference>
<feature type="transmembrane region" description="Helical" evidence="1">
    <location>
        <begin position="52"/>
        <end position="71"/>
    </location>
</feature>
<evidence type="ECO:0008006" key="4">
    <source>
        <dbReference type="Google" id="ProtNLM"/>
    </source>
</evidence>
<dbReference type="RefSeq" id="WP_058930974.1">
    <property type="nucleotide sequence ID" value="NZ_CP013747.1"/>
</dbReference>
<dbReference type="KEGG" id="psul:AU252_12340"/>
<name>A0A0U3Q9H3_9MICC</name>
<sequence length="128" mass="13460">MQLAQLAAIVACVLLAALAVFQAALIAGAPLGRFAWGGQHNVLPTKLRIGSATSIILYVVFAYVGLAKAGMAAPLVNQGFTDVFCWVLTAYFAVGIVLNGISRSKPERLVMTPTVVILTALYLVLSLN</sequence>
<gene>
    <name evidence="2" type="ORF">AU252_12340</name>
</gene>
<evidence type="ECO:0000256" key="1">
    <source>
        <dbReference type="SAM" id="Phobius"/>
    </source>
</evidence>
<evidence type="ECO:0000313" key="2">
    <source>
        <dbReference type="EMBL" id="ALV41850.1"/>
    </source>
</evidence>
<dbReference type="AlphaFoldDB" id="A0A0U3Q9H3"/>
<evidence type="ECO:0000313" key="3">
    <source>
        <dbReference type="Proteomes" id="UP000065151"/>
    </source>
</evidence>
<organism evidence="2">
    <name type="scientific">Pseudarthrobacter sulfonivorans</name>
    <dbReference type="NCBI Taxonomy" id="121292"/>
    <lineage>
        <taxon>Bacteria</taxon>
        <taxon>Bacillati</taxon>
        <taxon>Actinomycetota</taxon>
        <taxon>Actinomycetes</taxon>
        <taxon>Micrococcales</taxon>
        <taxon>Micrococcaceae</taxon>
        <taxon>Pseudarthrobacter</taxon>
    </lineage>
</organism>